<accession>A0A1S6IVY8</accession>
<dbReference type="OrthoDB" id="9778236at2"/>
<name>A0A1S6IVY8_9FIRM</name>
<feature type="coiled-coil region" evidence="3">
    <location>
        <begin position="108"/>
        <end position="199"/>
    </location>
</feature>
<dbReference type="AlphaFoldDB" id="A0A1S6IVY8"/>
<evidence type="ECO:0000256" key="3">
    <source>
        <dbReference type="SAM" id="Coils"/>
    </source>
</evidence>
<dbReference type="SUPFAM" id="SSF111369">
    <property type="entry name" value="HlyD-like secretion proteins"/>
    <property type="match status" value="2"/>
</dbReference>
<gene>
    <name evidence="5" type="ORF">B0537_07430</name>
</gene>
<dbReference type="Gene3D" id="1.10.287.470">
    <property type="entry name" value="Helix hairpin bin"/>
    <property type="match status" value="1"/>
</dbReference>
<evidence type="ECO:0000259" key="4">
    <source>
        <dbReference type="Pfam" id="PF25881"/>
    </source>
</evidence>
<organism evidence="5 6">
    <name type="scientific">Desulforamulus ferrireducens</name>
    <dbReference type="NCBI Taxonomy" id="1833852"/>
    <lineage>
        <taxon>Bacteria</taxon>
        <taxon>Bacillati</taxon>
        <taxon>Bacillota</taxon>
        <taxon>Clostridia</taxon>
        <taxon>Eubacteriales</taxon>
        <taxon>Peptococcaceae</taxon>
        <taxon>Desulforamulus</taxon>
    </lineage>
</organism>
<keyword evidence="2 3" id="KW-0175">Coiled coil</keyword>
<dbReference type="PANTHER" id="PTHR32347:SF23">
    <property type="entry name" value="BLL5650 PROTEIN"/>
    <property type="match status" value="1"/>
</dbReference>
<reference evidence="5 6" key="1">
    <citation type="journal article" date="2016" name="Int. J. Syst. Evol. Microbiol.">
        <title>Desulfotomaculum ferrireducens sp. nov., a moderately thermophilic sulfate-reducing and dissimilatory Fe(III)-reducing bacterium isolated from compost.</title>
        <authorList>
            <person name="Yang G."/>
            <person name="Guo J."/>
            <person name="Zhuang L."/>
            <person name="Yuan Y."/>
            <person name="Zhou S."/>
        </authorList>
    </citation>
    <scope>NUCLEOTIDE SEQUENCE [LARGE SCALE GENOMIC DNA]</scope>
    <source>
        <strain evidence="5 6">GSS09</strain>
    </source>
</reference>
<dbReference type="GO" id="GO:0030313">
    <property type="term" value="C:cell envelope"/>
    <property type="evidence" value="ECO:0007669"/>
    <property type="project" value="UniProtKB-SubCell"/>
</dbReference>
<comment type="subcellular location">
    <subcellularLocation>
        <location evidence="1">Cell envelope</location>
    </subcellularLocation>
</comment>
<proteinExistence type="predicted"/>
<dbReference type="Proteomes" id="UP000189464">
    <property type="component" value="Chromosome"/>
</dbReference>
<sequence>MNKRIIALVMIVLVGVSVLVYQKFVPKAETGLTASGTIEATTVELNAKLSGTLAELNIKAGQQVTKGQLVGQIERNDLVAQKERDALSVLKAEAQLRDLTSGARVQEIKEATAAVNIAQANLEKAQADWQRGEQLFKEGAIAQDTYEKLVTDLQVKQNLLESARAKLSLLEEGSRPETIKAAQTEVERSKAVLKASEALLADTKIISPINGTVLSTNREAGEFVQAGTSLATVADLQDMWIRVYVATDDLPRIKLNQQVVFTVSGSDKHYQGVIEEIASQGEFTPKTIQTKKERTNIVFAVKIRIDQQDGQLKPGMPADVVFE</sequence>
<protein>
    <submittedName>
        <fullName evidence="5">Secretion protein HlyD</fullName>
    </submittedName>
</protein>
<feature type="domain" description="YbhG-like alpha-helical hairpin" evidence="4">
    <location>
        <begin position="89"/>
        <end position="199"/>
    </location>
</feature>
<keyword evidence="6" id="KW-1185">Reference proteome</keyword>
<dbReference type="InterPro" id="IPR059052">
    <property type="entry name" value="HH_YbhG-like"/>
</dbReference>
<evidence type="ECO:0000256" key="2">
    <source>
        <dbReference type="ARBA" id="ARBA00023054"/>
    </source>
</evidence>
<evidence type="ECO:0000313" key="5">
    <source>
        <dbReference type="EMBL" id="AQS58929.1"/>
    </source>
</evidence>
<dbReference type="InterPro" id="IPR050465">
    <property type="entry name" value="UPF0194_transport"/>
</dbReference>
<dbReference type="PANTHER" id="PTHR32347">
    <property type="entry name" value="EFFLUX SYSTEM COMPONENT YKNX-RELATED"/>
    <property type="match status" value="1"/>
</dbReference>
<dbReference type="Gene3D" id="2.40.30.170">
    <property type="match status" value="1"/>
</dbReference>
<dbReference type="STRING" id="1833852.B0537_07430"/>
<evidence type="ECO:0000256" key="1">
    <source>
        <dbReference type="ARBA" id="ARBA00004196"/>
    </source>
</evidence>
<dbReference type="Pfam" id="PF25881">
    <property type="entry name" value="HH_YBHG"/>
    <property type="match status" value="1"/>
</dbReference>
<evidence type="ECO:0000313" key="6">
    <source>
        <dbReference type="Proteomes" id="UP000189464"/>
    </source>
</evidence>
<dbReference type="Gene3D" id="2.40.50.100">
    <property type="match status" value="2"/>
</dbReference>
<dbReference type="EMBL" id="CP019698">
    <property type="protein sequence ID" value="AQS58929.1"/>
    <property type="molecule type" value="Genomic_DNA"/>
</dbReference>
<dbReference type="KEGG" id="dfg:B0537_07430"/>
<dbReference type="RefSeq" id="WP_077713956.1">
    <property type="nucleotide sequence ID" value="NZ_CP019698.1"/>
</dbReference>